<evidence type="ECO:0000313" key="2">
    <source>
        <dbReference type="Proteomes" id="UP001230504"/>
    </source>
</evidence>
<dbReference type="AlphaFoldDB" id="A0AAD8Q8S6"/>
<dbReference type="EMBL" id="JAHLJV010000009">
    <property type="protein sequence ID" value="KAK1597087.1"/>
    <property type="molecule type" value="Genomic_DNA"/>
</dbReference>
<dbReference type="RefSeq" id="XP_060417901.1">
    <property type="nucleotide sequence ID" value="XM_060553048.1"/>
</dbReference>
<organism evidence="1 2">
    <name type="scientific">Colletotrichum navitas</name>
    <dbReference type="NCBI Taxonomy" id="681940"/>
    <lineage>
        <taxon>Eukaryota</taxon>
        <taxon>Fungi</taxon>
        <taxon>Dikarya</taxon>
        <taxon>Ascomycota</taxon>
        <taxon>Pezizomycotina</taxon>
        <taxon>Sordariomycetes</taxon>
        <taxon>Hypocreomycetidae</taxon>
        <taxon>Glomerellales</taxon>
        <taxon>Glomerellaceae</taxon>
        <taxon>Colletotrichum</taxon>
        <taxon>Colletotrichum graminicola species complex</taxon>
    </lineage>
</organism>
<name>A0AAD8Q8S6_9PEZI</name>
<reference evidence="1" key="1">
    <citation type="submission" date="2021-06" db="EMBL/GenBank/DDBJ databases">
        <title>Comparative genomics, transcriptomics and evolutionary studies reveal genomic signatures of adaptation to plant cell wall in hemibiotrophic fungi.</title>
        <authorList>
            <consortium name="DOE Joint Genome Institute"/>
            <person name="Baroncelli R."/>
            <person name="Diaz J.F."/>
            <person name="Benocci T."/>
            <person name="Peng M."/>
            <person name="Battaglia E."/>
            <person name="Haridas S."/>
            <person name="Andreopoulos W."/>
            <person name="Labutti K."/>
            <person name="Pangilinan J."/>
            <person name="Floch G.L."/>
            <person name="Makela M.R."/>
            <person name="Henrissat B."/>
            <person name="Grigoriev I.V."/>
            <person name="Crouch J.A."/>
            <person name="De Vries R.P."/>
            <person name="Sukno S.A."/>
            <person name="Thon M.R."/>
        </authorList>
    </citation>
    <scope>NUCLEOTIDE SEQUENCE</scope>
    <source>
        <strain evidence="1">CBS 125086</strain>
    </source>
</reference>
<protein>
    <submittedName>
        <fullName evidence="1">Uncharacterized protein</fullName>
    </submittedName>
</protein>
<proteinExistence type="predicted"/>
<accession>A0AAD8Q8S6</accession>
<gene>
    <name evidence="1" type="ORF">LY79DRAFT_404811</name>
</gene>
<dbReference type="Proteomes" id="UP001230504">
    <property type="component" value="Unassembled WGS sequence"/>
</dbReference>
<keyword evidence="2" id="KW-1185">Reference proteome</keyword>
<dbReference type="GeneID" id="85437288"/>
<sequence>MLRYLVHILDVSRNLRWRERKRKLGPFCVVLSGLSPFDHLCHMPVSRPRIGAEGGGGGVLAAEAQRLFDYSEIPALSLGGRSKGKPIVSPGLSFSTTQLGSADSCQAQAPDRDEGDRLGDRPLCFARRTYIHTWRTAAEFWMPSVSHRRQSSKGS</sequence>
<evidence type="ECO:0000313" key="1">
    <source>
        <dbReference type="EMBL" id="KAK1597087.1"/>
    </source>
</evidence>
<comment type="caution">
    <text evidence="1">The sequence shown here is derived from an EMBL/GenBank/DDBJ whole genome shotgun (WGS) entry which is preliminary data.</text>
</comment>